<evidence type="ECO:0000256" key="1">
    <source>
        <dbReference type="ARBA" id="ARBA00002523"/>
    </source>
</evidence>
<feature type="compositionally biased region" description="Basic and acidic residues" evidence="8">
    <location>
        <begin position="405"/>
        <end position="421"/>
    </location>
</feature>
<dbReference type="AlphaFoldDB" id="A0A1J0R6F1"/>
<dbReference type="SUPFAM" id="SSF58087">
    <property type="entry name" value="Variant surface glycoprotein (N-terminal domain)"/>
    <property type="match status" value="1"/>
</dbReference>
<dbReference type="SUPFAM" id="SSF118251">
    <property type="entry name" value="Variant surface glycoprotein MITAT 1.2, VSG 221, C-terminal domain"/>
    <property type="match status" value="1"/>
</dbReference>
<reference evidence="10" key="1">
    <citation type="submission" date="2016-08" db="EMBL/GenBank/DDBJ databases">
        <title>VSG repertoire of Trypanosoma brucei EATRO 1125.</title>
        <authorList>
            <person name="Cross G.A."/>
        </authorList>
    </citation>
    <scope>NUCLEOTIDE SEQUENCE</scope>
    <source>
        <strain evidence="10">EATRO 1125</strain>
    </source>
</reference>
<keyword evidence="9" id="KW-0732">Signal</keyword>
<feature type="chain" id="PRO_5013357468" evidence="9">
    <location>
        <begin position="22"/>
        <end position="469"/>
    </location>
</feature>
<organism evidence="10">
    <name type="scientific">Trypanosoma brucei</name>
    <dbReference type="NCBI Taxonomy" id="5691"/>
    <lineage>
        <taxon>Eukaryota</taxon>
        <taxon>Discoba</taxon>
        <taxon>Euglenozoa</taxon>
        <taxon>Kinetoplastea</taxon>
        <taxon>Metakinetoplastina</taxon>
        <taxon>Trypanosomatida</taxon>
        <taxon>Trypanosomatidae</taxon>
        <taxon>Trypanosoma</taxon>
    </lineage>
</organism>
<keyword evidence="4" id="KW-0336">GPI-anchor</keyword>
<proteinExistence type="predicted"/>
<dbReference type="EMBL" id="KX699453">
    <property type="protein sequence ID" value="APD73409.1"/>
    <property type="molecule type" value="Genomic_DNA"/>
</dbReference>
<name>A0A1J0R6F1_9TRYP</name>
<feature type="region of interest" description="Disordered" evidence="8">
    <location>
        <begin position="396"/>
        <end position="421"/>
    </location>
</feature>
<comment type="subcellular location">
    <subcellularLocation>
        <location evidence="2">Cell membrane</location>
        <topology evidence="2">Lipid-anchor</topology>
        <topology evidence="2">GPI-anchor</topology>
    </subcellularLocation>
</comment>
<feature type="signal peptide" evidence="9">
    <location>
        <begin position="1"/>
        <end position="21"/>
    </location>
</feature>
<keyword evidence="6" id="KW-0325">Glycoprotein</keyword>
<keyword evidence="7" id="KW-0449">Lipoprotein</keyword>
<protein>
    <submittedName>
        <fullName evidence="10">Variant surface glycoprotein 1125.1156</fullName>
    </submittedName>
</protein>
<evidence type="ECO:0000256" key="5">
    <source>
        <dbReference type="ARBA" id="ARBA00023136"/>
    </source>
</evidence>
<keyword evidence="5" id="KW-0472">Membrane</keyword>
<dbReference type="GO" id="GO:0005886">
    <property type="term" value="C:plasma membrane"/>
    <property type="evidence" value="ECO:0007669"/>
    <property type="project" value="UniProtKB-SubCell"/>
</dbReference>
<evidence type="ECO:0000256" key="2">
    <source>
        <dbReference type="ARBA" id="ARBA00004609"/>
    </source>
</evidence>
<keyword evidence="3" id="KW-1003">Cell membrane</keyword>
<evidence type="ECO:0000256" key="3">
    <source>
        <dbReference type="ARBA" id="ARBA00022475"/>
    </source>
</evidence>
<accession>A0A1J0R6F1</accession>
<evidence type="ECO:0000256" key="6">
    <source>
        <dbReference type="ARBA" id="ARBA00023180"/>
    </source>
</evidence>
<evidence type="ECO:0000256" key="9">
    <source>
        <dbReference type="SAM" id="SignalP"/>
    </source>
</evidence>
<dbReference type="InterPro" id="IPR027446">
    <property type="entry name" value="VSG_C_dom_sf"/>
</dbReference>
<evidence type="ECO:0000256" key="7">
    <source>
        <dbReference type="ARBA" id="ARBA00023288"/>
    </source>
</evidence>
<dbReference type="VEuPathDB" id="TriTrypDB:Tb427_000119200"/>
<dbReference type="VEuPathDB" id="TriTrypDB:Tb1125.Tb10.v4.0078"/>
<dbReference type="VEuPathDB" id="TriTrypDB:Tb10.v4.0117"/>
<sequence length="469" mass="49847">MKIQMLKKILVAISLALGAQCSKEKPTATMTKPSLSALTLSSVVDTLLSKTKGHSSTASALHQRLAAALAALTATPDSALGKAAGPVTVVLAKQLPMATASKLGQLERLTHAATKLANLTGHQFGIMDTAGLQVPDFTTARTDPGGANDNAANIYLKPSTTTYTLADHDTYNAAANKASEWATAEGFDDLVIYKLKTLTDKGTAPRKPVLGKGDGSNECKNNAVTGGTASNTHICVVGGELITAAPTTYSKANKNYGKENTGTFNTGNFEHYVSQALAAARDAIQETATISNNFDPDDISNYASDEDFKAAIGLQYLELDREKAIGTASEAVAGVIKATYGTGSEMKNKFWDKLKEINKPSKILGTDQTGDISSVTDLSTAVTLLLEVKVKENKQRQQQKTVNSKTEEKCKDQPQEECKDENGCEFKNGECKLKDSVKAENDGKNTNTTENNYIEINKAPPLLAVFVLG</sequence>
<evidence type="ECO:0000313" key="10">
    <source>
        <dbReference type="EMBL" id="APD73409.1"/>
    </source>
</evidence>
<evidence type="ECO:0000256" key="4">
    <source>
        <dbReference type="ARBA" id="ARBA00022622"/>
    </source>
</evidence>
<comment type="function">
    <text evidence="1">VSG forms a coat on the surface of the parasite. The trypanosome evades the immune response of the host by expressing a series of antigenically distinct VSGs from an estimated 1000 VSG genes.</text>
</comment>
<dbReference type="GO" id="GO:0098552">
    <property type="term" value="C:side of membrane"/>
    <property type="evidence" value="ECO:0007669"/>
    <property type="project" value="UniProtKB-KW"/>
</dbReference>
<evidence type="ECO:0000256" key="8">
    <source>
        <dbReference type="SAM" id="MobiDB-lite"/>
    </source>
</evidence>